<name>A0ABV7Q930_9ACTN</name>
<organism evidence="2 3">
    <name type="scientific">Glycomyces rhizosphaerae</name>
    <dbReference type="NCBI Taxonomy" id="2054422"/>
    <lineage>
        <taxon>Bacteria</taxon>
        <taxon>Bacillati</taxon>
        <taxon>Actinomycetota</taxon>
        <taxon>Actinomycetes</taxon>
        <taxon>Glycomycetales</taxon>
        <taxon>Glycomycetaceae</taxon>
        <taxon>Glycomyces</taxon>
    </lineage>
</organism>
<feature type="transmembrane region" description="Helical" evidence="1">
    <location>
        <begin position="95"/>
        <end position="121"/>
    </location>
</feature>
<gene>
    <name evidence="2" type="ORF">ACFO8M_25765</name>
</gene>
<dbReference type="RefSeq" id="WP_387980852.1">
    <property type="nucleotide sequence ID" value="NZ_JBHRWO010000022.1"/>
</dbReference>
<keyword evidence="1" id="KW-1133">Transmembrane helix</keyword>
<feature type="transmembrane region" description="Helical" evidence="1">
    <location>
        <begin position="219"/>
        <end position="237"/>
    </location>
</feature>
<feature type="transmembrane region" description="Helical" evidence="1">
    <location>
        <begin position="141"/>
        <end position="164"/>
    </location>
</feature>
<evidence type="ECO:0000313" key="3">
    <source>
        <dbReference type="Proteomes" id="UP001595712"/>
    </source>
</evidence>
<keyword evidence="3" id="KW-1185">Reference proteome</keyword>
<evidence type="ECO:0000313" key="2">
    <source>
        <dbReference type="EMBL" id="MFC3495903.1"/>
    </source>
</evidence>
<dbReference type="Proteomes" id="UP001595712">
    <property type="component" value="Unassembled WGS sequence"/>
</dbReference>
<proteinExistence type="predicted"/>
<evidence type="ECO:0000256" key="1">
    <source>
        <dbReference type="SAM" id="Phobius"/>
    </source>
</evidence>
<protein>
    <submittedName>
        <fullName evidence="2">Uncharacterized protein</fullName>
    </submittedName>
</protein>
<comment type="caution">
    <text evidence="2">The sequence shown here is derived from an EMBL/GenBank/DDBJ whole genome shotgun (WGS) entry which is preliminary data.</text>
</comment>
<feature type="transmembrane region" description="Helical" evidence="1">
    <location>
        <begin position="193"/>
        <end position="213"/>
    </location>
</feature>
<reference evidence="3" key="1">
    <citation type="journal article" date="2019" name="Int. J. Syst. Evol. Microbiol.">
        <title>The Global Catalogue of Microorganisms (GCM) 10K type strain sequencing project: providing services to taxonomists for standard genome sequencing and annotation.</title>
        <authorList>
            <consortium name="The Broad Institute Genomics Platform"/>
            <consortium name="The Broad Institute Genome Sequencing Center for Infectious Disease"/>
            <person name="Wu L."/>
            <person name="Ma J."/>
        </authorList>
    </citation>
    <scope>NUCLEOTIDE SEQUENCE [LARGE SCALE GENOMIC DNA]</scope>
    <source>
        <strain evidence="3">CGMCC 4.7396</strain>
    </source>
</reference>
<dbReference type="EMBL" id="JBHRWO010000022">
    <property type="protein sequence ID" value="MFC3495903.1"/>
    <property type="molecule type" value="Genomic_DNA"/>
</dbReference>
<accession>A0ABV7Q930</accession>
<sequence>MAAPGQDPPETRTLRGWLAVNYSIPARIVAVAGALASAWGLATAVGDTEGVRPLSWLMFLGPAVAGAFPTLELAWRRDRDLSMATVKPRWFAFPFFGALGAVIAMGATETVMRATGAVAAAQARDKWHYWFAVDGPPAPSILFGLLGYAAGLLLAIVLFVVVLWPVQIILRPRQAIAENMMDTSQEHFRRNRAALALMPVMVIGAVVIAIALTSANGPLALVSILVEAALVVVAVVLQRVDKQRRTATGVAAGIELKRDS</sequence>
<feature type="transmembrane region" description="Helical" evidence="1">
    <location>
        <begin position="24"/>
        <end position="42"/>
    </location>
</feature>
<keyword evidence="1" id="KW-0812">Transmembrane</keyword>
<feature type="transmembrane region" description="Helical" evidence="1">
    <location>
        <begin position="54"/>
        <end position="75"/>
    </location>
</feature>
<keyword evidence="1" id="KW-0472">Membrane</keyword>